<evidence type="ECO:0008006" key="3">
    <source>
        <dbReference type="Google" id="ProtNLM"/>
    </source>
</evidence>
<dbReference type="Proteomes" id="UP000256964">
    <property type="component" value="Unassembled WGS sequence"/>
</dbReference>
<sequence>MFRTQEIRADAVVLRTLPPLPLDVLYAVATFSRLPEVSALMRTCQTLYHECAKIILHRGAALWGPKELASFVMFINAEELSRCRHLRGLSISDFYELGTLVDGAGHGLAAVLAANSFESLRRLYLGHAEVVFRDTQELITAFANLLSLKAIALNGCGDLSITFLKGIKSKLTTMELTYLTEADQDSRSDYHPVVALQNVRETLQILHVSEVTSSIDLALSFQPYPNLDVLVIGGSEYPVLGPYIRFCPNVKKLHIFISSYEHDDEVYLEELDDFRDINVEYQTQHGTWDRLEEVAGGVHDIYTTGLSCPIGELSMRLDARDRFDDVIPTLLAAAQVDSLTLLTAKPHAFDGDSGLPLVLRALPDASPDLKSLNLYMQISCPNEELRSALGYILGPIAHLKICTFVLTLDLEETPDLRGSPVDRFLAHFDFAQCARDVLSSSTTLKDVEIGMLAHPSRGTVTAYAPRE</sequence>
<dbReference type="SUPFAM" id="SSF52047">
    <property type="entry name" value="RNI-like"/>
    <property type="match status" value="1"/>
</dbReference>
<organism evidence="1 2">
    <name type="scientific">Lentinus brumalis</name>
    <dbReference type="NCBI Taxonomy" id="2498619"/>
    <lineage>
        <taxon>Eukaryota</taxon>
        <taxon>Fungi</taxon>
        <taxon>Dikarya</taxon>
        <taxon>Basidiomycota</taxon>
        <taxon>Agaricomycotina</taxon>
        <taxon>Agaricomycetes</taxon>
        <taxon>Polyporales</taxon>
        <taxon>Polyporaceae</taxon>
        <taxon>Lentinus</taxon>
    </lineage>
</organism>
<gene>
    <name evidence="1" type="ORF">OH76DRAFT_243925</name>
</gene>
<dbReference type="AlphaFoldDB" id="A0A371DHW2"/>
<evidence type="ECO:0000313" key="1">
    <source>
        <dbReference type="EMBL" id="RDX52096.1"/>
    </source>
</evidence>
<dbReference type="OrthoDB" id="2750355at2759"/>
<dbReference type="InterPro" id="IPR032675">
    <property type="entry name" value="LRR_dom_sf"/>
</dbReference>
<reference evidence="1 2" key="1">
    <citation type="journal article" date="2018" name="Biotechnol. Biofuels">
        <title>Integrative visual omics of the white-rot fungus Polyporus brumalis exposes the biotechnological potential of its oxidative enzymes for delignifying raw plant biomass.</title>
        <authorList>
            <person name="Miyauchi S."/>
            <person name="Rancon A."/>
            <person name="Drula E."/>
            <person name="Hage H."/>
            <person name="Chaduli D."/>
            <person name="Favel A."/>
            <person name="Grisel S."/>
            <person name="Henrissat B."/>
            <person name="Herpoel-Gimbert I."/>
            <person name="Ruiz-Duenas F.J."/>
            <person name="Chevret D."/>
            <person name="Hainaut M."/>
            <person name="Lin J."/>
            <person name="Wang M."/>
            <person name="Pangilinan J."/>
            <person name="Lipzen A."/>
            <person name="Lesage-Meessen L."/>
            <person name="Navarro D."/>
            <person name="Riley R."/>
            <person name="Grigoriev I.V."/>
            <person name="Zhou S."/>
            <person name="Raouche S."/>
            <person name="Rosso M.N."/>
        </authorList>
    </citation>
    <scope>NUCLEOTIDE SEQUENCE [LARGE SCALE GENOMIC DNA]</scope>
    <source>
        <strain evidence="1 2">BRFM 1820</strain>
    </source>
</reference>
<dbReference type="EMBL" id="KZ857392">
    <property type="protein sequence ID" value="RDX52096.1"/>
    <property type="molecule type" value="Genomic_DNA"/>
</dbReference>
<accession>A0A371DHW2</accession>
<evidence type="ECO:0000313" key="2">
    <source>
        <dbReference type="Proteomes" id="UP000256964"/>
    </source>
</evidence>
<dbReference type="Gene3D" id="3.80.10.10">
    <property type="entry name" value="Ribonuclease Inhibitor"/>
    <property type="match status" value="1"/>
</dbReference>
<protein>
    <recommendedName>
        <fullName evidence="3">F-box domain-containing protein</fullName>
    </recommendedName>
</protein>
<name>A0A371DHW2_9APHY</name>
<proteinExistence type="predicted"/>
<keyword evidence="2" id="KW-1185">Reference proteome</keyword>